<proteinExistence type="predicted"/>
<feature type="non-terminal residue" evidence="1">
    <location>
        <position position="1"/>
    </location>
</feature>
<keyword evidence="2" id="KW-1185">Reference proteome</keyword>
<evidence type="ECO:0000313" key="2">
    <source>
        <dbReference type="Proteomes" id="UP001175226"/>
    </source>
</evidence>
<organism evidence="1 2">
    <name type="scientific">Armillaria borealis</name>
    <dbReference type="NCBI Taxonomy" id="47425"/>
    <lineage>
        <taxon>Eukaryota</taxon>
        <taxon>Fungi</taxon>
        <taxon>Dikarya</taxon>
        <taxon>Basidiomycota</taxon>
        <taxon>Agaricomycotina</taxon>
        <taxon>Agaricomycetes</taxon>
        <taxon>Agaricomycetidae</taxon>
        <taxon>Agaricales</taxon>
        <taxon>Marasmiineae</taxon>
        <taxon>Physalacriaceae</taxon>
        <taxon>Armillaria</taxon>
    </lineage>
</organism>
<dbReference type="EMBL" id="JAUEPT010000029">
    <property type="protein sequence ID" value="KAK0441700.1"/>
    <property type="molecule type" value="Genomic_DNA"/>
</dbReference>
<comment type="caution">
    <text evidence="1">The sequence shown here is derived from an EMBL/GenBank/DDBJ whole genome shotgun (WGS) entry which is preliminary data.</text>
</comment>
<protein>
    <submittedName>
        <fullName evidence="1">Uncharacterized protein</fullName>
    </submittedName>
</protein>
<gene>
    <name evidence="1" type="ORF">EV421DRAFT_1812297</name>
</gene>
<sequence>MFFDLSHIKVCRNPTSRVSAQMAKKKSVSRKIGRARVTENSTLILQPTRRKTSENAPGQRDNGREMALPCLVGPLKRLRCAKDFYEDDASDPSTYPLNIVETTRTSSVNQTKDELLNGWSFSDNLYQVLLKWLSLACQRLQLVVAERRQKTISDDQTAERLKDLSGMMTHMIEISAVLIEQEPTYD</sequence>
<accession>A0AA39JFA2</accession>
<evidence type="ECO:0000313" key="1">
    <source>
        <dbReference type="EMBL" id="KAK0441700.1"/>
    </source>
</evidence>
<name>A0AA39JFA2_9AGAR</name>
<dbReference type="AlphaFoldDB" id="A0AA39JFA2"/>
<reference evidence="1" key="1">
    <citation type="submission" date="2023-06" db="EMBL/GenBank/DDBJ databases">
        <authorList>
            <consortium name="Lawrence Berkeley National Laboratory"/>
            <person name="Ahrendt S."/>
            <person name="Sahu N."/>
            <person name="Indic B."/>
            <person name="Wong-Bajracharya J."/>
            <person name="Merenyi Z."/>
            <person name="Ke H.-M."/>
            <person name="Monk M."/>
            <person name="Kocsube S."/>
            <person name="Drula E."/>
            <person name="Lipzen A."/>
            <person name="Balint B."/>
            <person name="Henrissat B."/>
            <person name="Andreopoulos B."/>
            <person name="Martin F.M."/>
            <person name="Harder C.B."/>
            <person name="Rigling D."/>
            <person name="Ford K.L."/>
            <person name="Foster G.D."/>
            <person name="Pangilinan J."/>
            <person name="Papanicolaou A."/>
            <person name="Barry K."/>
            <person name="LaButti K."/>
            <person name="Viragh M."/>
            <person name="Koriabine M."/>
            <person name="Yan M."/>
            <person name="Riley R."/>
            <person name="Champramary S."/>
            <person name="Plett K.L."/>
            <person name="Tsai I.J."/>
            <person name="Slot J."/>
            <person name="Sipos G."/>
            <person name="Plett J."/>
            <person name="Nagy L.G."/>
            <person name="Grigoriev I.V."/>
        </authorList>
    </citation>
    <scope>NUCLEOTIDE SEQUENCE</scope>
    <source>
        <strain evidence="1">FPL87.14</strain>
    </source>
</reference>
<dbReference type="Proteomes" id="UP001175226">
    <property type="component" value="Unassembled WGS sequence"/>
</dbReference>